<dbReference type="Proteomes" id="UP000829398">
    <property type="component" value="Chromosome 9"/>
</dbReference>
<protein>
    <submittedName>
        <fullName evidence="1">Transcription factor bHLH36</fullName>
    </submittedName>
</protein>
<organism evidence="1 2">
    <name type="scientific">Citrus sinensis</name>
    <name type="common">Sweet orange</name>
    <name type="synonym">Citrus aurantium var. sinensis</name>
    <dbReference type="NCBI Taxonomy" id="2711"/>
    <lineage>
        <taxon>Eukaryota</taxon>
        <taxon>Viridiplantae</taxon>
        <taxon>Streptophyta</taxon>
        <taxon>Embryophyta</taxon>
        <taxon>Tracheophyta</taxon>
        <taxon>Spermatophyta</taxon>
        <taxon>Magnoliopsida</taxon>
        <taxon>eudicotyledons</taxon>
        <taxon>Gunneridae</taxon>
        <taxon>Pentapetalae</taxon>
        <taxon>rosids</taxon>
        <taxon>malvids</taxon>
        <taxon>Sapindales</taxon>
        <taxon>Rutaceae</taxon>
        <taxon>Aurantioideae</taxon>
        <taxon>Citrus</taxon>
    </lineage>
</organism>
<dbReference type="EMBL" id="CM039178">
    <property type="protein sequence ID" value="KAH9678132.1"/>
    <property type="molecule type" value="Genomic_DNA"/>
</dbReference>
<sequence>MKQVKSICTKEQCPLLGRQLYVAGDELFIKVSSNSHQQDKIPQDLISGHASEASSIITNDMGKSHRGQSFSMETDKIPSDNYNSNNSNYNNNKKLMHRDVERQRRQEMGTLYASLRALLPLEFIKGKRSISDQMNEGVNYVKYLEKKIKELGVKRDELKRLSNLSISASQIETSDQNDTSPINRFVVHQSLVGIEIAYSCGYLEQELPLSKVLEVLLDEGLCVVNCVSTRVDERLLHTIQAEVKDPSSFSLSDLQQKLTQVK</sequence>
<reference evidence="2" key="1">
    <citation type="journal article" date="2023" name="Hortic. Res.">
        <title>A chromosome-level phased genome enabling allele-level studies in sweet orange: a case study on citrus Huanglongbing tolerance.</title>
        <authorList>
            <person name="Wu B."/>
            <person name="Yu Q."/>
            <person name="Deng Z."/>
            <person name="Duan Y."/>
            <person name="Luo F."/>
            <person name="Gmitter F. Jr."/>
        </authorList>
    </citation>
    <scope>NUCLEOTIDE SEQUENCE [LARGE SCALE GENOMIC DNA]</scope>
    <source>
        <strain evidence="2">cv. Valencia</strain>
    </source>
</reference>
<proteinExistence type="predicted"/>
<gene>
    <name evidence="1" type="ORF">KPL71_025596</name>
</gene>
<evidence type="ECO:0000313" key="1">
    <source>
        <dbReference type="EMBL" id="KAH9678132.1"/>
    </source>
</evidence>
<name>A0ACB8HTM4_CITSI</name>
<accession>A0ACB8HTM4</accession>
<comment type="caution">
    <text evidence="1">The sequence shown here is derived from an EMBL/GenBank/DDBJ whole genome shotgun (WGS) entry which is preliminary data.</text>
</comment>
<keyword evidence="2" id="KW-1185">Reference proteome</keyword>
<evidence type="ECO:0000313" key="2">
    <source>
        <dbReference type="Proteomes" id="UP000829398"/>
    </source>
</evidence>